<dbReference type="Pfam" id="PF04309">
    <property type="entry name" value="G3P_antiterm"/>
    <property type="match status" value="1"/>
</dbReference>
<name>A0A1M6FNZ0_9FIRM</name>
<dbReference type="PANTHER" id="PTHR35787:SF1">
    <property type="entry name" value="GLYCEROL UPTAKE OPERON ANTITERMINATOR REGULATORY PROTEIN"/>
    <property type="match status" value="1"/>
</dbReference>
<reference evidence="1 2" key="1">
    <citation type="submission" date="2016-11" db="EMBL/GenBank/DDBJ databases">
        <authorList>
            <person name="Varghese N."/>
            <person name="Submissions S."/>
        </authorList>
    </citation>
    <scope>NUCLEOTIDE SEQUENCE [LARGE SCALE GENOMIC DNA]</scope>
    <source>
        <strain evidence="1 2">DSM 15287</strain>
    </source>
</reference>
<dbReference type="PIRSF" id="PIRSF016897">
    <property type="entry name" value="GlpP"/>
    <property type="match status" value="1"/>
</dbReference>
<dbReference type="OrthoDB" id="9799580at2"/>
<protein>
    <submittedName>
        <fullName evidence="1">Glycerol uptake operon antiterminator</fullName>
    </submittedName>
</protein>
<evidence type="ECO:0000313" key="2">
    <source>
        <dbReference type="Proteomes" id="UP000322917"/>
    </source>
</evidence>
<evidence type="ECO:0000313" key="1">
    <source>
        <dbReference type="EMBL" id="SHI99390.1"/>
    </source>
</evidence>
<proteinExistence type="predicted"/>
<dbReference type="Gene3D" id="3.20.20.70">
    <property type="entry name" value="Aldolase class I"/>
    <property type="match status" value="1"/>
</dbReference>
<accession>A0A1M6FNZ0</accession>
<organism evidence="1 2">
    <name type="scientific">Propionispora hippei DSM 15287</name>
    <dbReference type="NCBI Taxonomy" id="1123003"/>
    <lineage>
        <taxon>Bacteria</taxon>
        <taxon>Bacillati</taxon>
        <taxon>Bacillota</taxon>
        <taxon>Negativicutes</taxon>
        <taxon>Selenomonadales</taxon>
        <taxon>Sporomusaceae</taxon>
        <taxon>Propionispora</taxon>
    </lineage>
</organism>
<sequence>MGLQVPGILKTIVNGPIIPAVRTIQDFKYAMSNTAAPGVIVLFGDINTVSSLLEQAKQYKKRLILHLDLLEGIGRDKPGINFLARQGVSAVITTKTQIGKMAHEDGMIVIQRLFCMDSEAVRTGIQAAKALKPDAIEVLPGMVPRSVVQRLLSEVGRPVLAGGLMQTEEEVVEAIKNGVYAVSTSKRELWNFTYPDKGQ</sequence>
<dbReference type="RefSeq" id="WP_149734310.1">
    <property type="nucleotide sequence ID" value="NZ_FQZD01000010.1"/>
</dbReference>
<dbReference type="GO" id="GO:0006071">
    <property type="term" value="P:glycerol metabolic process"/>
    <property type="evidence" value="ECO:0007669"/>
    <property type="project" value="InterPro"/>
</dbReference>
<dbReference type="Proteomes" id="UP000322917">
    <property type="component" value="Unassembled WGS sequence"/>
</dbReference>
<dbReference type="EMBL" id="FQZD01000010">
    <property type="protein sequence ID" value="SHI99390.1"/>
    <property type="molecule type" value="Genomic_DNA"/>
</dbReference>
<dbReference type="AlphaFoldDB" id="A0A1M6FNZ0"/>
<dbReference type="SUPFAM" id="SSF110391">
    <property type="entry name" value="GlpP-like"/>
    <property type="match status" value="1"/>
</dbReference>
<keyword evidence="2" id="KW-1185">Reference proteome</keyword>
<dbReference type="GO" id="GO:0006355">
    <property type="term" value="P:regulation of DNA-templated transcription"/>
    <property type="evidence" value="ECO:0007669"/>
    <property type="project" value="InterPro"/>
</dbReference>
<dbReference type="PANTHER" id="PTHR35787">
    <property type="entry name" value="GLYCEROL UPTAKE OPERON ANTITERMINATOR REGULATORY PROTEIN"/>
    <property type="match status" value="1"/>
</dbReference>
<gene>
    <name evidence="1" type="ORF">SAMN02745170_01509</name>
</gene>
<dbReference type="InterPro" id="IPR013785">
    <property type="entry name" value="Aldolase_TIM"/>
</dbReference>
<dbReference type="InterPro" id="IPR006699">
    <property type="entry name" value="GlpP"/>
</dbReference>